<dbReference type="InterPro" id="IPR006683">
    <property type="entry name" value="Thioestr_dom"/>
</dbReference>
<sequence length="137" mass="14770">MSETIESRIRQSFQKQSMMQTLGVEIDMIEKGVVTLSAPILESSRQQHGVAHAALTFALGDTAAGYAALSVMEEDSEVMTAEIKINLLASGQGDRLVARGKVLKRGRRLVVVSADVFARTGDREVLIAVLQGTMIPV</sequence>
<dbReference type="NCBIfam" id="TIGR00369">
    <property type="entry name" value="unchar_dom_1"/>
    <property type="match status" value="1"/>
</dbReference>
<proteinExistence type="predicted"/>
<dbReference type="InterPro" id="IPR052723">
    <property type="entry name" value="Acyl-CoA_thioesterase_PaaI"/>
</dbReference>
<dbReference type="PANTHER" id="PTHR42856:SF1">
    <property type="entry name" value="ACYL-COENZYME A THIOESTERASE PAAI"/>
    <property type="match status" value="1"/>
</dbReference>
<dbReference type="InterPro" id="IPR003736">
    <property type="entry name" value="PAAI_dom"/>
</dbReference>
<dbReference type="Pfam" id="PF03061">
    <property type="entry name" value="4HBT"/>
    <property type="match status" value="1"/>
</dbReference>
<evidence type="ECO:0000256" key="1">
    <source>
        <dbReference type="ARBA" id="ARBA00022801"/>
    </source>
</evidence>
<dbReference type="GO" id="GO:0016787">
    <property type="term" value="F:hydrolase activity"/>
    <property type="evidence" value="ECO:0007669"/>
    <property type="project" value="UniProtKB-KW"/>
</dbReference>
<evidence type="ECO:0000313" key="4">
    <source>
        <dbReference type="Proteomes" id="UP001623232"/>
    </source>
</evidence>
<dbReference type="SUPFAM" id="SSF54637">
    <property type="entry name" value="Thioesterase/thiol ester dehydrase-isomerase"/>
    <property type="match status" value="1"/>
</dbReference>
<name>A0ABZ2XWK3_9RHOB</name>
<reference evidence="3 4" key="1">
    <citation type="submission" date="2023-04" db="EMBL/GenBank/DDBJ databases">
        <title>Complete genome sequence of Alisedimentitalea scapharcae.</title>
        <authorList>
            <person name="Rong J.-C."/>
            <person name="Yi M.-L."/>
            <person name="Zhao Q."/>
        </authorList>
    </citation>
    <scope>NUCLEOTIDE SEQUENCE [LARGE SCALE GENOMIC DNA]</scope>
    <source>
        <strain evidence="3 4">KCTC 42119</strain>
    </source>
</reference>
<evidence type="ECO:0000259" key="2">
    <source>
        <dbReference type="Pfam" id="PF03061"/>
    </source>
</evidence>
<keyword evidence="4" id="KW-1185">Reference proteome</keyword>
<dbReference type="EC" id="3.1.2.-" evidence="3"/>
<evidence type="ECO:0000313" key="3">
    <source>
        <dbReference type="EMBL" id="WZK90088.1"/>
    </source>
</evidence>
<dbReference type="EMBL" id="CP123584">
    <property type="protein sequence ID" value="WZK90088.1"/>
    <property type="molecule type" value="Genomic_DNA"/>
</dbReference>
<dbReference type="Gene3D" id="3.10.129.10">
    <property type="entry name" value="Hotdog Thioesterase"/>
    <property type="match status" value="1"/>
</dbReference>
<organism evidence="3 4">
    <name type="scientific">Aliisedimentitalea scapharcae</name>
    <dbReference type="NCBI Taxonomy" id="1524259"/>
    <lineage>
        <taxon>Bacteria</taxon>
        <taxon>Pseudomonadati</taxon>
        <taxon>Pseudomonadota</taxon>
        <taxon>Alphaproteobacteria</taxon>
        <taxon>Rhodobacterales</taxon>
        <taxon>Roseobacteraceae</taxon>
        <taxon>Aliisedimentitalea</taxon>
    </lineage>
</organism>
<dbReference type="Proteomes" id="UP001623232">
    <property type="component" value="Chromosome"/>
</dbReference>
<protein>
    <submittedName>
        <fullName evidence="3">PaaI family thioesterase</fullName>
        <ecNumber evidence="3">3.1.2.-</ecNumber>
    </submittedName>
</protein>
<gene>
    <name evidence="3" type="ORF">QEZ52_05955</name>
</gene>
<dbReference type="InterPro" id="IPR029069">
    <property type="entry name" value="HotDog_dom_sf"/>
</dbReference>
<dbReference type="CDD" id="cd03443">
    <property type="entry name" value="PaaI_thioesterase"/>
    <property type="match status" value="1"/>
</dbReference>
<feature type="domain" description="Thioesterase" evidence="2">
    <location>
        <begin position="48"/>
        <end position="122"/>
    </location>
</feature>
<keyword evidence="1 3" id="KW-0378">Hydrolase</keyword>
<dbReference type="PANTHER" id="PTHR42856">
    <property type="entry name" value="ACYL-COENZYME A THIOESTERASE PAAI"/>
    <property type="match status" value="1"/>
</dbReference>
<accession>A0ABZ2XWK3</accession>